<reference evidence="1 2" key="1">
    <citation type="submission" date="2019-09" db="EMBL/GenBank/DDBJ databases">
        <authorList>
            <person name="Duangmal K."/>
            <person name="Teo W.F.A."/>
            <person name="Lipun K."/>
        </authorList>
    </citation>
    <scope>NUCLEOTIDE SEQUENCE [LARGE SCALE GENOMIC DNA]</scope>
    <source>
        <strain evidence="1 2">K1PN6</strain>
    </source>
</reference>
<dbReference type="EMBL" id="VMNX01000367">
    <property type="protein sequence ID" value="MPY55106.1"/>
    <property type="molecule type" value="Genomic_DNA"/>
</dbReference>
<evidence type="ECO:0000313" key="2">
    <source>
        <dbReference type="Proteomes" id="UP000373149"/>
    </source>
</evidence>
<name>A0A5N8X7D7_9ACTN</name>
<comment type="caution">
    <text evidence="1">The sequence shown here is derived from an EMBL/GenBank/DDBJ whole genome shotgun (WGS) entry which is preliminary data.</text>
</comment>
<protein>
    <submittedName>
        <fullName evidence="1">Uncharacterized protein</fullName>
    </submittedName>
</protein>
<sequence>MFNAAAKDVRVNERNMKLHGALDDRFRTPAPGDPNTLNLGGRYVLNHFPEDAPWNFVAVGRGHDTAYWADFLDALAKIDPDPVNIEHEDTELGQLEGLQTSAATLLAAAEDLTSP</sequence>
<dbReference type="Proteomes" id="UP000373149">
    <property type="component" value="Unassembled WGS sequence"/>
</dbReference>
<organism evidence="1 2">
    <name type="scientific">Streptomyces acidicola</name>
    <dbReference type="NCBI Taxonomy" id="2596892"/>
    <lineage>
        <taxon>Bacteria</taxon>
        <taxon>Bacillati</taxon>
        <taxon>Actinomycetota</taxon>
        <taxon>Actinomycetes</taxon>
        <taxon>Kitasatosporales</taxon>
        <taxon>Streptomycetaceae</taxon>
        <taxon>Streptomyces</taxon>
    </lineage>
</organism>
<dbReference type="RefSeq" id="WP_152870155.1">
    <property type="nucleotide sequence ID" value="NZ_VMNX01000367.1"/>
</dbReference>
<keyword evidence="2" id="KW-1185">Reference proteome</keyword>
<gene>
    <name evidence="1" type="ORF">FPZ41_43780</name>
</gene>
<dbReference type="AlphaFoldDB" id="A0A5N8X7D7"/>
<proteinExistence type="predicted"/>
<dbReference type="Gene3D" id="3.20.20.150">
    <property type="entry name" value="Divalent-metal-dependent TIM barrel enzymes"/>
    <property type="match status" value="1"/>
</dbReference>
<evidence type="ECO:0000313" key="1">
    <source>
        <dbReference type="EMBL" id="MPY55106.1"/>
    </source>
</evidence>
<accession>A0A5N8X7D7</accession>